<accession>A0A1H5M6Y5</accession>
<dbReference type="Pfam" id="PF13472">
    <property type="entry name" value="Lipase_GDSL_2"/>
    <property type="match status" value="1"/>
</dbReference>
<reference evidence="5" key="1">
    <citation type="submission" date="2016-10" db="EMBL/GenBank/DDBJ databases">
        <authorList>
            <person name="Varghese N."/>
            <person name="Submissions S."/>
        </authorList>
    </citation>
    <scope>NUCLEOTIDE SEQUENCE [LARGE SCALE GENOMIC DNA]</scope>
    <source>
        <strain evidence="5">DSM 21368</strain>
    </source>
</reference>
<dbReference type="PANTHER" id="PTHR43695:SF1">
    <property type="entry name" value="RHAMNOGALACTURONAN ACETYLESTERASE"/>
    <property type="match status" value="1"/>
</dbReference>
<dbReference type="PANTHER" id="PTHR43695">
    <property type="entry name" value="PUTATIVE (AFU_ORTHOLOGUE AFUA_2G17250)-RELATED"/>
    <property type="match status" value="1"/>
</dbReference>
<evidence type="ECO:0000259" key="3">
    <source>
        <dbReference type="Pfam" id="PF13472"/>
    </source>
</evidence>
<keyword evidence="2" id="KW-0378">Hydrolase</keyword>
<gene>
    <name evidence="4" type="ORF">SAMN04488554_3191</name>
</gene>
<dbReference type="InterPro" id="IPR013830">
    <property type="entry name" value="SGNH_hydro"/>
</dbReference>
<dbReference type="EMBL" id="FNTX01000002">
    <property type="protein sequence ID" value="SEE85136.1"/>
    <property type="molecule type" value="Genomic_DNA"/>
</dbReference>
<dbReference type="STRING" id="648782.SAMN04488554_3191"/>
<name>A0A1H5M6Y5_9MICO</name>
<dbReference type="GO" id="GO:0016787">
    <property type="term" value="F:hydrolase activity"/>
    <property type="evidence" value="ECO:0007669"/>
    <property type="project" value="UniProtKB-KW"/>
</dbReference>
<dbReference type="Gene3D" id="3.40.50.1110">
    <property type="entry name" value="SGNH hydrolase"/>
    <property type="match status" value="1"/>
</dbReference>
<dbReference type="InterPro" id="IPR037459">
    <property type="entry name" value="RhgT-like"/>
</dbReference>
<keyword evidence="5" id="KW-1185">Reference proteome</keyword>
<dbReference type="Proteomes" id="UP000199220">
    <property type="component" value="Unassembled WGS sequence"/>
</dbReference>
<dbReference type="SUPFAM" id="SSF52266">
    <property type="entry name" value="SGNH hydrolase"/>
    <property type="match status" value="1"/>
</dbReference>
<evidence type="ECO:0000256" key="2">
    <source>
        <dbReference type="ARBA" id="ARBA00022801"/>
    </source>
</evidence>
<dbReference type="AlphaFoldDB" id="A0A1H5M6Y5"/>
<evidence type="ECO:0000256" key="1">
    <source>
        <dbReference type="ARBA" id="ARBA00008668"/>
    </source>
</evidence>
<protein>
    <submittedName>
        <fullName evidence="4">Lysophospholipase L1</fullName>
    </submittedName>
</protein>
<dbReference type="RefSeq" id="WP_175477148.1">
    <property type="nucleotide sequence ID" value="NZ_FNTX01000002.1"/>
</dbReference>
<evidence type="ECO:0000313" key="4">
    <source>
        <dbReference type="EMBL" id="SEE85136.1"/>
    </source>
</evidence>
<sequence>MREQTIVFLAGDSTVAARPIHEKPSFGWGVHLGATLNARISTVTGEPIPVFNIAKGGASTDSFREEGLWKALLAELTPIDVVLIQFAHNDQKLGHLSPAGGFSANMERFTDDVQECGALPILCTPPARRTWSGEELINSHGDYPDATRRLAERRQIPLVDLTASTTELIRTLGSSESARLYAHLPPGLSPSYPDGLADNTHFSFAGACAVAEIVADEIEEVVRARVHGTSPDAGR</sequence>
<dbReference type="InterPro" id="IPR036514">
    <property type="entry name" value="SGNH_hydro_sf"/>
</dbReference>
<feature type="domain" description="SGNH hydrolase-type esterase" evidence="3">
    <location>
        <begin position="11"/>
        <end position="206"/>
    </location>
</feature>
<proteinExistence type="inferred from homology"/>
<comment type="similarity">
    <text evidence="1">Belongs to the 'GDSL' lipolytic enzyme family.</text>
</comment>
<evidence type="ECO:0000313" key="5">
    <source>
        <dbReference type="Proteomes" id="UP000199220"/>
    </source>
</evidence>
<organism evidence="4 5">
    <name type="scientific">Ruania alba</name>
    <dbReference type="NCBI Taxonomy" id="648782"/>
    <lineage>
        <taxon>Bacteria</taxon>
        <taxon>Bacillati</taxon>
        <taxon>Actinomycetota</taxon>
        <taxon>Actinomycetes</taxon>
        <taxon>Micrococcales</taxon>
        <taxon>Ruaniaceae</taxon>
        <taxon>Ruania</taxon>
    </lineage>
</organism>
<dbReference type="CDD" id="cd01821">
    <property type="entry name" value="Rhamnogalacturan_acetylesterase_like"/>
    <property type="match status" value="1"/>
</dbReference>